<evidence type="ECO:0000313" key="2">
    <source>
        <dbReference type="Proteomes" id="UP000053593"/>
    </source>
</evidence>
<dbReference type="EMBL" id="KN834772">
    <property type="protein sequence ID" value="KIK61073.1"/>
    <property type="molecule type" value="Genomic_DNA"/>
</dbReference>
<accession>A0A0D0CXT6</accession>
<reference evidence="1 2" key="1">
    <citation type="submission" date="2014-04" db="EMBL/GenBank/DDBJ databases">
        <title>Evolutionary Origins and Diversification of the Mycorrhizal Mutualists.</title>
        <authorList>
            <consortium name="DOE Joint Genome Institute"/>
            <consortium name="Mycorrhizal Genomics Consortium"/>
            <person name="Kohler A."/>
            <person name="Kuo A."/>
            <person name="Nagy L.G."/>
            <person name="Floudas D."/>
            <person name="Copeland A."/>
            <person name="Barry K.W."/>
            <person name="Cichocki N."/>
            <person name="Veneault-Fourrey C."/>
            <person name="LaButti K."/>
            <person name="Lindquist E.A."/>
            <person name="Lipzen A."/>
            <person name="Lundell T."/>
            <person name="Morin E."/>
            <person name="Murat C."/>
            <person name="Riley R."/>
            <person name="Ohm R."/>
            <person name="Sun H."/>
            <person name="Tunlid A."/>
            <person name="Henrissat B."/>
            <person name="Grigoriev I.V."/>
            <person name="Hibbett D.S."/>
            <person name="Martin F."/>
        </authorList>
    </citation>
    <scope>NUCLEOTIDE SEQUENCE [LARGE SCALE GENOMIC DNA]</scope>
    <source>
        <strain evidence="1 2">FD-317 M1</strain>
    </source>
</reference>
<feature type="non-terminal residue" evidence="1">
    <location>
        <position position="1"/>
    </location>
</feature>
<feature type="non-terminal residue" evidence="1">
    <location>
        <position position="61"/>
    </location>
</feature>
<dbReference type="Proteomes" id="UP000053593">
    <property type="component" value="Unassembled WGS sequence"/>
</dbReference>
<protein>
    <submittedName>
        <fullName evidence="1">Unplaced genomic scaffold GYMLUscaffold_24, whole genome shotgun sequence</fullName>
    </submittedName>
</protein>
<name>A0A0D0CXT6_9AGAR</name>
<keyword evidence="2" id="KW-1185">Reference proteome</keyword>
<sequence length="61" mass="7039">DHLAQLNDLFNTVGIIDEHEKVHKLWLSLNKNIQKGLWQEKLNPEISTYNEIASAAELIEI</sequence>
<dbReference type="AlphaFoldDB" id="A0A0D0CXT6"/>
<proteinExistence type="predicted"/>
<organism evidence="1 2">
    <name type="scientific">Collybiopsis luxurians FD-317 M1</name>
    <dbReference type="NCBI Taxonomy" id="944289"/>
    <lineage>
        <taxon>Eukaryota</taxon>
        <taxon>Fungi</taxon>
        <taxon>Dikarya</taxon>
        <taxon>Basidiomycota</taxon>
        <taxon>Agaricomycotina</taxon>
        <taxon>Agaricomycetes</taxon>
        <taxon>Agaricomycetidae</taxon>
        <taxon>Agaricales</taxon>
        <taxon>Marasmiineae</taxon>
        <taxon>Omphalotaceae</taxon>
        <taxon>Collybiopsis</taxon>
        <taxon>Collybiopsis luxurians</taxon>
    </lineage>
</organism>
<evidence type="ECO:0000313" key="1">
    <source>
        <dbReference type="EMBL" id="KIK61073.1"/>
    </source>
</evidence>
<gene>
    <name evidence="1" type="ORF">GYMLUDRAFT_117230</name>
</gene>
<dbReference type="OrthoDB" id="3267748at2759"/>
<dbReference type="HOGENOM" id="CLU_202221_0_0_1"/>